<evidence type="ECO:0000256" key="1">
    <source>
        <dbReference type="SAM" id="MobiDB-lite"/>
    </source>
</evidence>
<feature type="chain" id="PRO_5039063993" description="Lipoprotein" evidence="2">
    <location>
        <begin position="25"/>
        <end position="201"/>
    </location>
</feature>
<reference evidence="4" key="1">
    <citation type="submission" date="2019-04" db="EMBL/GenBank/DDBJ databases">
        <title>Nocardioides xinjiangensis sp. nov.</title>
        <authorList>
            <person name="Liu S."/>
        </authorList>
    </citation>
    <scope>NUCLEOTIDE SEQUENCE [LARGE SCALE GENOMIC DNA]</scope>
    <source>
        <strain evidence="4">18</strain>
    </source>
</reference>
<feature type="compositionally biased region" description="Acidic residues" evidence="1">
    <location>
        <begin position="24"/>
        <end position="33"/>
    </location>
</feature>
<dbReference type="Proteomes" id="UP000308760">
    <property type="component" value="Unassembled WGS sequence"/>
</dbReference>
<proteinExistence type="predicted"/>
<keyword evidence="4" id="KW-1185">Reference proteome</keyword>
<reference evidence="3 4" key="2">
    <citation type="submission" date="2019-05" db="EMBL/GenBank/DDBJ databases">
        <title>Glycomyces buryatensis sp. nov.</title>
        <authorList>
            <person name="Nikitina E."/>
        </authorList>
    </citation>
    <scope>NUCLEOTIDE SEQUENCE [LARGE SCALE GENOMIC DNA]</scope>
    <source>
        <strain evidence="3 4">18</strain>
    </source>
</reference>
<feature type="region of interest" description="Disordered" evidence="1">
    <location>
        <begin position="23"/>
        <end position="46"/>
    </location>
</feature>
<dbReference type="AlphaFoldDB" id="A0A4S8QGF8"/>
<evidence type="ECO:0008006" key="5">
    <source>
        <dbReference type="Google" id="ProtNLM"/>
    </source>
</evidence>
<name>A0A4S8QGF8_9ACTN</name>
<keyword evidence="2" id="KW-0732">Signal</keyword>
<protein>
    <recommendedName>
        <fullName evidence="5">Lipoprotein</fullName>
    </recommendedName>
</protein>
<sequence>MKSALPLFSGVLAAALLAGCSADGGDDGAEPETSEQPAAAAESTEPTIRTEAALAEFTAPSGYSQSSEEGVSFALEYDHVGASYQLENGTAYEQIFVTSYLLPEDADTASFDGRAAFVAEYDAVTGNETSSSGTRAIASGYPAVFRYLKVDYDGESAQQRNFFVFDGNAMTQITCQWKDPELEDAITKGCQEVQENLNLPA</sequence>
<dbReference type="RefSeq" id="WP_136532679.1">
    <property type="nucleotide sequence ID" value="NZ_STGY01000003.1"/>
</dbReference>
<feature type="signal peptide" evidence="2">
    <location>
        <begin position="1"/>
        <end position="24"/>
    </location>
</feature>
<dbReference type="OrthoDB" id="5195881at2"/>
<accession>A0A4S8QGF8</accession>
<dbReference type="EMBL" id="STGY01000003">
    <property type="protein sequence ID" value="THV43470.1"/>
    <property type="molecule type" value="Genomic_DNA"/>
</dbReference>
<evidence type="ECO:0000256" key="2">
    <source>
        <dbReference type="SAM" id="SignalP"/>
    </source>
</evidence>
<evidence type="ECO:0000313" key="4">
    <source>
        <dbReference type="Proteomes" id="UP000308760"/>
    </source>
</evidence>
<comment type="caution">
    <text evidence="3">The sequence shown here is derived from an EMBL/GenBank/DDBJ whole genome shotgun (WGS) entry which is preliminary data.</text>
</comment>
<gene>
    <name evidence="3" type="ORF">FAB82_01005</name>
</gene>
<evidence type="ECO:0000313" key="3">
    <source>
        <dbReference type="EMBL" id="THV43470.1"/>
    </source>
</evidence>
<organism evidence="3 4">
    <name type="scientific">Glycomyces buryatensis</name>
    <dbReference type="NCBI Taxonomy" id="2570927"/>
    <lineage>
        <taxon>Bacteria</taxon>
        <taxon>Bacillati</taxon>
        <taxon>Actinomycetota</taxon>
        <taxon>Actinomycetes</taxon>
        <taxon>Glycomycetales</taxon>
        <taxon>Glycomycetaceae</taxon>
        <taxon>Glycomyces</taxon>
    </lineage>
</organism>
<dbReference type="PROSITE" id="PS51257">
    <property type="entry name" value="PROKAR_LIPOPROTEIN"/>
    <property type="match status" value="1"/>
</dbReference>